<feature type="signal peptide" evidence="1">
    <location>
        <begin position="1"/>
        <end position="21"/>
    </location>
</feature>
<accession>A0A8J6IVP1</accession>
<evidence type="ECO:0000313" key="2">
    <source>
        <dbReference type="EMBL" id="MBC3767219.1"/>
    </source>
</evidence>
<feature type="chain" id="PRO_5035228014" evidence="1">
    <location>
        <begin position="22"/>
        <end position="141"/>
    </location>
</feature>
<evidence type="ECO:0000256" key="1">
    <source>
        <dbReference type="SAM" id="SignalP"/>
    </source>
</evidence>
<sequence>MRLKDLLIFIVLLSIGCSARAQQAQSFDYPWPVEVFDLPVSDNKVQYRLYVRAPLRKVDKNAPVHCYYFLDALSNFTPAAAMSYNYEKFNYMPTGFFIGVGYTNEKDGNARTENRTRDYTPSQFTPDSKHFLFSALNHLLQ</sequence>
<dbReference type="EMBL" id="JACNEP010000014">
    <property type="protein sequence ID" value="MBC3767219.1"/>
    <property type="molecule type" value="Genomic_DNA"/>
</dbReference>
<gene>
    <name evidence="2" type="ORF">H8B19_15165</name>
</gene>
<reference evidence="2" key="2">
    <citation type="submission" date="2020-08" db="EMBL/GenBank/DDBJ databases">
        <authorList>
            <person name="Lai Q."/>
        </authorList>
    </citation>
    <scope>NUCLEOTIDE SEQUENCE</scope>
    <source>
        <strain evidence="2">S27-2</strain>
    </source>
</reference>
<dbReference type="RefSeq" id="WP_186507733.1">
    <property type="nucleotide sequence ID" value="NZ_JACNEP010000014.1"/>
</dbReference>
<dbReference type="Gene3D" id="3.40.50.1820">
    <property type="entry name" value="alpha/beta hydrolase"/>
    <property type="match status" value="1"/>
</dbReference>
<name>A0A8J6IVP1_9ALTE</name>
<keyword evidence="1" id="KW-0732">Signal</keyword>
<comment type="caution">
    <text evidence="2">The sequence shown here is derived from an EMBL/GenBank/DDBJ whole genome shotgun (WGS) entry which is preliminary data.</text>
</comment>
<proteinExistence type="predicted"/>
<keyword evidence="3" id="KW-1185">Reference proteome</keyword>
<evidence type="ECO:0000313" key="3">
    <source>
        <dbReference type="Proteomes" id="UP000601768"/>
    </source>
</evidence>
<dbReference type="InterPro" id="IPR029058">
    <property type="entry name" value="AB_hydrolase_fold"/>
</dbReference>
<dbReference type="Proteomes" id="UP000601768">
    <property type="component" value="Unassembled WGS sequence"/>
</dbReference>
<organism evidence="2 3">
    <name type="scientific">Neptunicella marina</name>
    <dbReference type="NCBI Taxonomy" id="2125989"/>
    <lineage>
        <taxon>Bacteria</taxon>
        <taxon>Pseudomonadati</taxon>
        <taxon>Pseudomonadota</taxon>
        <taxon>Gammaproteobacteria</taxon>
        <taxon>Alteromonadales</taxon>
        <taxon>Alteromonadaceae</taxon>
        <taxon>Neptunicella</taxon>
    </lineage>
</organism>
<reference evidence="2" key="1">
    <citation type="journal article" date="2018" name="Int. J. Syst. Evol. Microbiol.">
        <title>Neptunicella marina gen. nov., sp. nov., isolated from surface seawater.</title>
        <authorList>
            <person name="Liu X."/>
            <person name="Lai Q."/>
            <person name="Du Y."/>
            <person name="Zhang X."/>
            <person name="Liu Z."/>
            <person name="Sun F."/>
            <person name="Shao Z."/>
        </authorList>
    </citation>
    <scope>NUCLEOTIDE SEQUENCE</scope>
    <source>
        <strain evidence="2">S27-2</strain>
    </source>
</reference>
<dbReference type="PROSITE" id="PS51257">
    <property type="entry name" value="PROKAR_LIPOPROTEIN"/>
    <property type="match status" value="1"/>
</dbReference>
<dbReference type="AlphaFoldDB" id="A0A8J6IVP1"/>
<protein>
    <submittedName>
        <fullName evidence="2">Uncharacterized protein</fullName>
    </submittedName>
</protein>